<organism evidence="7 8">
    <name type="scientific">Kribbella steppae</name>
    <dbReference type="NCBI Taxonomy" id="2512223"/>
    <lineage>
        <taxon>Bacteria</taxon>
        <taxon>Bacillati</taxon>
        <taxon>Actinomycetota</taxon>
        <taxon>Actinomycetes</taxon>
        <taxon>Propionibacteriales</taxon>
        <taxon>Kribbellaceae</taxon>
        <taxon>Kribbella</taxon>
    </lineage>
</organism>
<evidence type="ECO:0000256" key="1">
    <source>
        <dbReference type="ARBA" id="ARBA00004167"/>
    </source>
</evidence>
<keyword evidence="2" id="KW-0812">Transmembrane</keyword>
<keyword evidence="3" id="KW-1133">Transmembrane helix</keyword>
<evidence type="ECO:0008006" key="9">
    <source>
        <dbReference type="Google" id="ProtNLM"/>
    </source>
</evidence>
<evidence type="ECO:0000256" key="4">
    <source>
        <dbReference type="ARBA" id="ARBA00023136"/>
    </source>
</evidence>
<evidence type="ECO:0000256" key="3">
    <source>
        <dbReference type="ARBA" id="ARBA00022989"/>
    </source>
</evidence>
<protein>
    <recommendedName>
        <fullName evidence="9">Metalloprotease</fullName>
    </recommendedName>
</protein>
<keyword evidence="6" id="KW-0732">Signal</keyword>
<sequence length="286" mass="30500">MAAVCAAAALLLAGCGTTAQSGTDAAAASEAEKLRSALPTTTPTPEPTAPVSAPPQPTALAKNPIYRVGKLAASECEEPAVPATSLANVRSYYSQYVACLDEVWAPAIRKAGFTFVPPKLAVVLGQSPSSPCDFDDGQAYYCGDTIYMDAETDITAYKEDPDWARAWMALLIGHEYGHHVQALTGILEAKYQRGLHLNGVDLQLEENRRLELQASCFSAVYLGADREYFPADDEWLDVWDEVVAATEDPERDHGSAPNHVRWTNAGFNAAGPGACNTYNAASSLVG</sequence>
<dbReference type="AlphaFoldDB" id="A0A4R2HVU1"/>
<evidence type="ECO:0000313" key="7">
    <source>
        <dbReference type="EMBL" id="TCO35564.1"/>
    </source>
</evidence>
<feature type="region of interest" description="Disordered" evidence="5">
    <location>
        <begin position="38"/>
        <end position="58"/>
    </location>
</feature>
<feature type="compositionally biased region" description="Pro residues" evidence="5">
    <location>
        <begin position="42"/>
        <end position="57"/>
    </location>
</feature>
<dbReference type="Proteomes" id="UP000294508">
    <property type="component" value="Unassembled WGS sequence"/>
</dbReference>
<dbReference type="Pfam" id="PF04228">
    <property type="entry name" value="Zn_peptidase"/>
    <property type="match status" value="1"/>
</dbReference>
<evidence type="ECO:0000256" key="2">
    <source>
        <dbReference type="ARBA" id="ARBA00022692"/>
    </source>
</evidence>
<feature type="signal peptide" evidence="6">
    <location>
        <begin position="1"/>
        <end position="21"/>
    </location>
</feature>
<dbReference type="InterPro" id="IPR007343">
    <property type="entry name" value="Uncharacterised_pept_Zn_put"/>
</dbReference>
<comment type="caution">
    <text evidence="7">The sequence shown here is derived from an EMBL/GenBank/DDBJ whole genome shotgun (WGS) entry which is preliminary data.</text>
</comment>
<evidence type="ECO:0000313" key="8">
    <source>
        <dbReference type="Proteomes" id="UP000294508"/>
    </source>
</evidence>
<dbReference type="PANTHER" id="PTHR30168">
    <property type="entry name" value="PUTATIVE MEMBRANE PROTEIN YPFJ"/>
    <property type="match status" value="1"/>
</dbReference>
<dbReference type="EMBL" id="SLWN01000001">
    <property type="protein sequence ID" value="TCO35564.1"/>
    <property type="molecule type" value="Genomic_DNA"/>
</dbReference>
<dbReference type="PANTHER" id="PTHR30168:SF0">
    <property type="entry name" value="INNER MEMBRANE PROTEIN"/>
    <property type="match status" value="1"/>
</dbReference>
<proteinExistence type="predicted"/>
<keyword evidence="8" id="KW-1185">Reference proteome</keyword>
<keyword evidence="4" id="KW-0472">Membrane</keyword>
<comment type="subcellular location">
    <subcellularLocation>
        <location evidence="1">Membrane</location>
        <topology evidence="1">Single-pass membrane protein</topology>
    </subcellularLocation>
</comment>
<name>A0A4R2HVU1_9ACTN</name>
<gene>
    <name evidence="7" type="ORF">EV652_101446</name>
</gene>
<accession>A0A4R2HVU1</accession>
<dbReference type="GO" id="GO:0016020">
    <property type="term" value="C:membrane"/>
    <property type="evidence" value="ECO:0007669"/>
    <property type="project" value="UniProtKB-SubCell"/>
</dbReference>
<reference evidence="7 8" key="1">
    <citation type="journal article" date="2015" name="Stand. Genomic Sci.">
        <title>Genomic Encyclopedia of Bacterial and Archaeal Type Strains, Phase III: the genomes of soil and plant-associated and newly described type strains.</title>
        <authorList>
            <person name="Whitman W.B."/>
            <person name="Woyke T."/>
            <person name="Klenk H.P."/>
            <person name="Zhou Y."/>
            <person name="Lilburn T.G."/>
            <person name="Beck B.J."/>
            <person name="De Vos P."/>
            <person name="Vandamme P."/>
            <person name="Eisen J.A."/>
            <person name="Garrity G."/>
            <person name="Hugenholtz P."/>
            <person name="Kyrpides N.C."/>
        </authorList>
    </citation>
    <scope>NUCLEOTIDE SEQUENCE [LARGE SCALE GENOMIC DNA]</scope>
    <source>
        <strain evidence="7 8">VKM Ac-2572</strain>
    </source>
</reference>
<feature type="chain" id="PRO_5038491873" description="Metalloprotease" evidence="6">
    <location>
        <begin position="22"/>
        <end position="286"/>
    </location>
</feature>
<evidence type="ECO:0000256" key="5">
    <source>
        <dbReference type="SAM" id="MobiDB-lite"/>
    </source>
</evidence>
<evidence type="ECO:0000256" key="6">
    <source>
        <dbReference type="SAM" id="SignalP"/>
    </source>
</evidence>